<accession>C8RXH1</accession>
<dbReference type="SUPFAM" id="SSF51182">
    <property type="entry name" value="RmlC-like cupins"/>
    <property type="match status" value="1"/>
</dbReference>
<proteinExistence type="predicted"/>
<gene>
    <name evidence="1" type="ORF">Rsw2DRAFT_0499</name>
</gene>
<name>C8RXH1_9RHOB</name>
<dbReference type="PANTHER" id="PTHR37943:SF1">
    <property type="entry name" value="PROTEIN VES"/>
    <property type="match status" value="1"/>
</dbReference>
<dbReference type="RefSeq" id="WP_008027724.1">
    <property type="nucleotide sequence ID" value="NZ_ACYY01000002.1"/>
</dbReference>
<dbReference type="PANTHER" id="PTHR37943">
    <property type="entry name" value="PROTEIN VES"/>
    <property type="match status" value="1"/>
</dbReference>
<dbReference type="InterPro" id="IPR014710">
    <property type="entry name" value="RmlC-like_jellyroll"/>
</dbReference>
<dbReference type="eggNOG" id="COG3758">
    <property type="taxonomic scope" value="Bacteria"/>
</dbReference>
<dbReference type="InterPro" id="IPR011051">
    <property type="entry name" value="RmlC_Cupin_sf"/>
</dbReference>
<evidence type="ECO:0008006" key="3">
    <source>
        <dbReference type="Google" id="ProtNLM"/>
    </source>
</evidence>
<dbReference type="Proteomes" id="UP000010121">
    <property type="component" value="Unassembled WGS sequence"/>
</dbReference>
<evidence type="ECO:0000313" key="1">
    <source>
        <dbReference type="EMBL" id="EEW26696.1"/>
    </source>
</evidence>
<dbReference type="AlphaFoldDB" id="C8RXH1"/>
<organism evidence="1 2">
    <name type="scientific">Rhodobacter ferrooxidans</name>
    <dbReference type="NCBI Taxonomy" id="371731"/>
    <lineage>
        <taxon>Bacteria</taxon>
        <taxon>Pseudomonadati</taxon>
        <taxon>Pseudomonadota</taxon>
        <taxon>Alphaproteobacteria</taxon>
        <taxon>Rhodobacterales</taxon>
        <taxon>Rhodobacter group</taxon>
        <taxon>Rhodobacter</taxon>
    </lineage>
</organism>
<keyword evidence="2" id="KW-1185">Reference proteome</keyword>
<dbReference type="Gene3D" id="2.60.120.10">
    <property type="entry name" value="Jelly Rolls"/>
    <property type="match status" value="1"/>
</dbReference>
<dbReference type="InterPro" id="IPR010282">
    <property type="entry name" value="Uncharacterised_HutD/Ves"/>
</dbReference>
<protein>
    <recommendedName>
        <fullName evidence="3">HutD family protein</fullName>
    </recommendedName>
</protein>
<comment type="caution">
    <text evidence="1">The sequence shown here is derived from an EMBL/GenBank/DDBJ whole genome shotgun (WGS) entry which is preliminary data.</text>
</comment>
<dbReference type="STRING" id="371731.Rsw2DRAFT_0499"/>
<dbReference type="OrthoDB" id="9800082at2"/>
<evidence type="ECO:0000313" key="2">
    <source>
        <dbReference type="Proteomes" id="UP000010121"/>
    </source>
</evidence>
<sequence>MRHLTVSDYREMPWANGRGKTVELLRVEDAQGLLYRLSMAAVVEDGPFSIFPGIERNLTVIMGPGFDLVGEGIALRALALVPVAFPGDVAVRAVGTAGAQSDDFNVMTARRLPKPQVTVEHDGSKLAAGGTLCLFALGPVAVNGVAMARHDLILTEGPATVTGRWPVIAVRLAV</sequence>
<dbReference type="EMBL" id="ACYY01000002">
    <property type="protein sequence ID" value="EEW26696.1"/>
    <property type="molecule type" value="Genomic_DNA"/>
</dbReference>
<reference evidence="1 2" key="1">
    <citation type="submission" date="2009-08" db="EMBL/GenBank/DDBJ databases">
        <title>The draft genome of Rhodobacter sp. SW2.</title>
        <authorList>
            <consortium name="US DOE Joint Genome Institute (JGI-PGF)"/>
            <person name="Lucas S."/>
            <person name="Copeland A."/>
            <person name="Lapidus A."/>
            <person name="Glavina del Rio T."/>
            <person name="Tice H."/>
            <person name="Bruce D."/>
            <person name="Goodwin L."/>
            <person name="Pitluck S."/>
            <person name="Larimer F."/>
            <person name="Land M.L."/>
            <person name="Hauser L."/>
            <person name="Emerson D."/>
        </authorList>
    </citation>
    <scope>NUCLEOTIDE SEQUENCE [LARGE SCALE GENOMIC DNA]</scope>
    <source>
        <strain evidence="1 2">SW2</strain>
    </source>
</reference>
<dbReference type="Pfam" id="PF05962">
    <property type="entry name" value="HutD"/>
    <property type="match status" value="1"/>
</dbReference>